<dbReference type="InterPro" id="IPR013096">
    <property type="entry name" value="Cupin_2"/>
</dbReference>
<evidence type="ECO:0000313" key="4">
    <source>
        <dbReference type="EMBL" id="AVY94854.1"/>
    </source>
</evidence>
<gene>
    <name evidence="4" type="ORF">DAI18_13005</name>
</gene>
<reference evidence="4 5" key="1">
    <citation type="submission" date="2018-04" db="EMBL/GenBank/DDBJ databases">
        <title>Denitrifier Microvirgula.</title>
        <authorList>
            <person name="Anderson E."/>
            <person name="Jang J."/>
            <person name="Ishii S."/>
        </authorList>
    </citation>
    <scope>NUCLEOTIDE SEQUENCE [LARGE SCALE GENOMIC DNA]</scope>
    <source>
        <strain evidence="4 5">BE2.4</strain>
    </source>
</reference>
<organism evidence="4 5">
    <name type="scientific">Microvirgula aerodenitrificans</name>
    <dbReference type="NCBI Taxonomy" id="57480"/>
    <lineage>
        <taxon>Bacteria</taxon>
        <taxon>Pseudomonadati</taxon>
        <taxon>Pseudomonadota</taxon>
        <taxon>Betaproteobacteria</taxon>
        <taxon>Neisseriales</taxon>
        <taxon>Aquaspirillaceae</taxon>
        <taxon>Microvirgula</taxon>
    </lineage>
</organism>
<evidence type="ECO:0000259" key="2">
    <source>
        <dbReference type="Pfam" id="PF02627"/>
    </source>
</evidence>
<dbReference type="InterPro" id="IPR011051">
    <property type="entry name" value="RmlC_Cupin_sf"/>
</dbReference>
<feature type="domain" description="Carboxymuconolactone decarboxylase-like" evidence="2">
    <location>
        <begin position="186"/>
        <end position="270"/>
    </location>
</feature>
<dbReference type="InterPro" id="IPR014710">
    <property type="entry name" value="RmlC-like_jellyroll"/>
</dbReference>
<dbReference type="SUPFAM" id="SSF51182">
    <property type="entry name" value="RmlC-like cupins"/>
    <property type="match status" value="1"/>
</dbReference>
<dbReference type="RefSeq" id="WP_107889640.1">
    <property type="nucleotide sequence ID" value="NZ_CP028519.1"/>
</dbReference>
<dbReference type="GO" id="GO:0051920">
    <property type="term" value="F:peroxiredoxin activity"/>
    <property type="evidence" value="ECO:0007669"/>
    <property type="project" value="InterPro"/>
</dbReference>
<name>A0A2S0PBT7_9NEIS</name>
<dbReference type="Gene3D" id="1.20.1290.10">
    <property type="entry name" value="AhpD-like"/>
    <property type="match status" value="1"/>
</dbReference>
<dbReference type="Pfam" id="PF02627">
    <property type="entry name" value="CMD"/>
    <property type="match status" value="1"/>
</dbReference>
<dbReference type="SUPFAM" id="SSF69118">
    <property type="entry name" value="AhpD-like"/>
    <property type="match status" value="1"/>
</dbReference>
<feature type="signal peptide" evidence="1">
    <location>
        <begin position="1"/>
        <end position="23"/>
    </location>
</feature>
<dbReference type="InterPro" id="IPR003779">
    <property type="entry name" value="CMD-like"/>
</dbReference>
<evidence type="ECO:0000256" key="1">
    <source>
        <dbReference type="SAM" id="SignalP"/>
    </source>
</evidence>
<dbReference type="PANTHER" id="PTHR43698:SF1">
    <property type="entry name" value="BLL4564 PROTEIN"/>
    <property type="match status" value="1"/>
</dbReference>
<dbReference type="Gene3D" id="2.60.120.10">
    <property type="entry name" value="Jelly Rolls"/>
    <property type="match status" value="1"/>
</dbReference>
<dbReference type="OrthoDB" id="9802489at2"/>
<evidence type="ECO:0000313" key="5">
    <source>
        <dbReference type="Proteomes" id="UP000244173"/>
    </source>
</evidence>
<keyword evidence="5" id="KW-1185">Reference proteome</keyword>
<sequence length="278" mass="29137">MKALIMLALTCAAGANTQLPARAAPLPVVDVRSAETAPVSIGSTETFTGTVRISTPFQALPPGHAGGASVSFEAQARTAWHSHPLGQILVVTSGIGLVQQDGQPAQILRPGDVVTIPANVHHWHGAGPGGAMTHIAIAEKENGSAVTWQDKVSDQDYLAAVKSTGLGSAPVGSPSRARQLMGDVAPKLAELTDQVLFGEIWERPGLGKRDRSLATVSALIAMNRPEQLRSHLVLGLQNGLTQLELSELITHLAFYTGWPNAVSATGVARDVFQRKPAP</sequence>
<accession>A0A2S0PBT7</accession>
<dbReference type="PANTHER" id="PTHR43698">
    <property type="entry name" value="RIBD C-TERMINAL DOMAIN CONTAINING PROTEIN"/>
    <property type="match status" value="1"/>
</dbReference>
<dbReference type="InterPro" id="IPR029032">
    <property type="entry name" value="AhpD-like"/>
</dbReference>
<dbReference type="Pfam" id="PF07883">
    <property type="entry name" value="Cupin_2"/>
    <property type="match status" value="1"/>
</dbReference>
<dbReference type="Proteomes" id="UP000244173">
    <property type="component" value="Chromosome"/>
</dbReference>
<proteinExistence type="predicted"/>
<evidence type="ECO:0000259" key="3">
    <source>
        <dbReference type="Pfam" id="PF07883"/>
    </source>
</evidence>
<dbReference type="AlphaFoldDB" id="A0A2S0PBT7"/>
<dbReference type="InterPro" id="IPR047263">
    <property type="entry name" value="HNL-like_cupin"/>
</dbReference>
<dbReference type="STRING" id="1122240.GCA_000620105_02627"/>
<dbReference type="CDD" id="cd02233">
    <property type="entry name" value="cupin_HNL-like"/>
    <property type="match status" value="1"/>
</dbReference>
<dbReference type="KEGG" id="maer:DAI18_13005"/>
<protein>
    <submittedName>
        <fullName evidence="4">Carboxymuconolactone decarboxylase</fullName>
    </submittedName>
</protein>
<feature type="domain" description="Cupin type-2" evidence="3">
    <location>
        <begin position="70"/>
        <end position="125"/>
    </location>
</feature>
<feature type="chain" id="PRO_5015540000" evidence="1">
    <location>
        <begin position="24"/>
        <end position="278"/>
    </location>
</feature>
<keyword evidence="1" id="KW-0732">Signal</keyword>
<dbReference type="EMBL" id="CP028519">
    <property type="protein sequence ID" value="AVY94854.1"/>
    <property type="molecule type" value="Genomic_DNA"/>
</dbReference>